<keyword evidence="4 6" id="KW-0704">Schiff base</keyword>
<dbReference type="InterPro" id="IPR011343">
    <property type="entry name" value="DeoC"/>
</dbReference>
<evidence type="ECO:0000313" key="7">
    <source>
        <dbReference type="EMBL" id="KXK67079.1"/>
    </source>
</evidence>
<reference evidence="7 8" key="1">
    <citation type="submission" date="2016-02" db="EMBL/GenBank/DDBJ databases">
        <authorList>
            <person name="Wen L."/>
            <person name="He K."/>
            <person name="Yang H."/>
        </authorList>
    </citation>
    <scope>NUCLEOTIDE SEQUENCE [LARGE SCALE GENOMIC DNA]</scope>
    <source>
        <strain evidence="7 8">DSM 22607</strain>
    </source>
</reference>
<comment type="caution">
    <text evidence="7">The sequence shown here is derived from an EMBL/GenBank/DDBJ whole genome shotgun (WGS) entry which is preliminary data.</text>
</comment>
<evidence type="ECO:0000256" key="2">
    <source>
        <dbReference type="ARBA" id="ARBA00022490"/>
    </source>
</evidence>
<keyword evidence="2 6" id="KW-0963">Cytoplasm</keyword>
<dbReference type="Pfam" id="PF01791">
    <property type="entry name" value="DeoC"/>
    <property type="match status" value="1"/>
</dbReference>
<keyword evidence="8" id="KW-1185">Reference proteome</keyword>
<dbReference type="AlphaFoldDB" id="A0A136Q910"/>
<dbReference type="SMART" id="SM01133">
    <property type="entry name" value="DeoC"/>
    <property type="match status" value="1"/>
</dbReference>
<dbReference type="HAMAP" id="MF_00114">
    <property type="entry name" value="DeoC_type1"/>
    <property type="match status" value="1"/>
</dbReference>
<evidence type="ECO:0000256" key="6">
    <source>
        <dbReference type="HAMAP-Rule" id="MF_00114"/>
    </source>
</evidence>
<comment type="similarity">
    <text evidence="1 6">Belongs to the DeoC/FbaB aldolase family. DeoC type 1 subfamily.</text>
</comment>
<dbReference type="KEGG" id="cmiu:B1H56_11640"/>
<dbReference type="InterPro" id="IPR002915">
    <property type="entry name" value="DeoC/FbaB/LacD_aldolase"/>
</dbReference>
<dbReference type="PANTHER" id="PTHR10889:SF1">
    <property type="entry name" value="DEOXYRIBOSE-PHOSPHATE ALDOLASE"/>
    <property type="match status" value="1"/>
</dbReference>
<dbReference type="Proteomes" id="UP000070366">
    <property type="component" value="Unassembled WGS sequence"/>
</dbReference>
<evidence type="ECO:0000256" key="5">
    <source>
        <dbReference type="ARBA" id="ARBA00048791"/>
    </source>
</evidence>
<dbReference type="RefSeq" id="WP_066523788.1">
    <property type="nucleotide sequence ID" value="NZ_CABMOF010000041.1"/>
</dbReference>
<dbReference type="PANTHER" id="PTHR10889">
    <property type="entry name" value="DEOXYRIBOSE-PHOSPHATE ALDOLASE"/>
    <property type="match status" value="1"/>
</dbReference>
<dbReference type="NCBIfam" id="TIGR00126">
    <property type="entry name" value="deoC"/>
    <property type="match status" value="1"/>
</dbReference>
<evidence type="ECO:0000256" key="4">
    <source>
        <dbReference type="ARBA" id="ARBA00023270"/>
    </source>
</evidence>
<evidence type="ECO:0000256" key="3">
    <source>
        <dbReference type="ARBA" id="ARBA00023239"/>
    </source>
</evidence>
<protein>
    <recommendedName>
        <fullName evidence="6">Deoxyribose-phosphate aldolase</fullName>
        <shortName evidence="6">DERA</shortName>
        <ecNumber evidence="6">4.1.2.4</ecNumber>
    </recommendedName>
    <alternativeName>
        <fullName evidence="6">2-deoxy-D-ribose 5-phosphate aldolase</fullName>
    </alternativeName>
    <alternativeName>
        <fullName evidence="6">Phosphodeoxyriboaldolase</fullName>
        <shortName evidence="6">Deoxyriboaldolase</shortName>
    </alternativeName>
</protein>
<dbReference type="EMBL" id="LSZW01000002">
    <property type="protein sequence ID" value="KXK67079.1"/>
    <property type="molecule type" value="Genomic_DNA"/>
</dbReference>
<organism evidence="7 8">
    <name type="scientific">Christensenella minuta</name>
    <dbReference type="NCBI Taxonomy" id="626937"/>
    <lineage>
        <taxon>Bacteria</taxon>
        <taxon>Bacillati</taxon>
        <taxon>Bacillota</taxon>
        <taxon>Clostridia</taxon>
        <taxon>Christensenellales</taxon>
        <taxon>Christensenellaceae</taxon>
        <taxon>Christensenella</taxon>
    </lineage>
</organism>
<accession>A0A136Q910</accession>
<evidence type="ECO:0000313" key="8">
    <source>
        <dbReference type="Proteomes" id="UP000070366"/>
    </source>
</evidence>
<dbReference type="PATRIC" id="fig|626937.4.peg.4"/>
<dbReference type="GO" id="GO:0004139">
    <property type="term" value="F:deoxyribose-phosphate aldolase activity"/>
    <property type="evidence" value="ECO:0007669"/>
    <property type="project" value="UniProtKB-UniRule"/>
</dbReference>
<dbReference type="EC" id="4.1.2.4" evidence="6"/>
<dbReference type="GO" id="GO:0005737">
    <property type="term" value="C:cytoplasm"/>
    <property type="evidence" value="ECO:0007669"/>
    <property type="project" value="UniProtKB-SubCell"/>
</dbReference>
<dbReference type="KEGG" id="cmiu:B1H56_13440"/>
<name>A0A136Q910_9FIRM</name>
<evidence type="ECO:0000256" key="1">
    <source>
        <dbReference type="ARBA" id="ARBA00010936"/>
    </source>
</evidence>
<keyword evidence="3 6" id="KW-0456">Lyase</keyword>
<comment type="function">
    <text evidence="6">Catalyzes a reversible aldol reaction between acetaldehyde and D-glyceraldehyde 3-phosphate to generate 2-deoxy-D-ribose 5-phosphate.</text>
</comment>
<dbReference type="GO" id="GO:0009264">
    <property type="term" value="P:deoxyribonucleotide catabolic process"/>
    <property type="evidence" value="ECO:0007669"/>
    <property type="project" value="UniProtKB-UniRule"/>
</dbReference>
<proteinExistence type="inferred from homology"/>
<sequence>MNAREAARLIDISAVRTHHTMSDIEEIVGYAKEYKFINVHVLPNWMKQLSEMLKDVEGVYAGGPVGFPSGAHKTETKVVEAKGLIEDGIEEMDIVMNVGRFKNKEYGYVLKELREIIGLAKNAGRPILTKVLIELNCLTEEEADKACEIVVSSGADFLKTGTGWVPGDANIERIRRIKKNLAGTGMKVKAAGGIRTREEFDELLEMGVERFGINTQSAIEIVKSFE</sequence>
<dbReference type="InterPro" id="IPR013785">
    <property type="entry name" value="Aldolase_TIM"/>
</dbReference>
<dbReference type="InterPro" id="IPR028581">
    <property type="entry name" value="DeoC_typeI"/>
</dbReference>
<dbReference type="PIRSF" id="PIRSF001357">
    <property type="entry name" value="DeoC"/>
    <property type="match status" value="1"/>
</dbReference>
<dbReference type="OrthoDB" id="9778711at2"/>
<feature type="active site" description="Schiff-base intermediate with acetaldehyde" evidence="6">
    <location>
        <position position="159"/>
    </location>
</feature>
<dbReference type="SUPFAM" id="SSF51569">
    <property type="entry name" value="Aldolase"/>
    <property type="match status" value="1"/>
</dbReference>
<feature type="active site" description="Proton donor/acceptor" evidence="6">
    <location>
        <position position="93"/>
    </location>
</feature>
<dbReference type="STRING" id="626937.HMPREF3293_00003"/>
<comment type="pathway">
    <text evidence="6">Carbohydrate degradation; 2-deoxy-D-ribose 1-phosphate degradation; D-glyceraldehyde 3-phosphate and acetaldehyde from 2-deoxy-alpha-D-ribose 1-phosphate: step 2/2.</text>
</comment>
<dbReference type="UniPathway" id="UPA00002">
    <property type="reaction ID" value="UER00468"/>
</dbReference>
<feature type="active site" description="Proton donor/acceptor" evidence="6">
    <location>
        <position position="189"/>
    </location>
</feature>
<comment type="catalytic activity">
    <reaction evidence="5 6">
        <text>2-deoxy-D-ribose 5-phosphate = D-glyceraldehyde 3-phosphate + acetaldehyde</text>
        <dbReference type="Rhea" id="RHEA:12821"/>
        <dbReference type="ChEBI" id="CHEBI:15343"/>
        <dbReference type="ChEBI" id="CHEBI:59776"/>
        <dbReference type="ChEBI" id="CHEBI:62877"/>
        <dbReference type="EC" id="4.1.2.4"/>
    </reaction>
</comment>
<dbReference type="GO" id="GO:0016052">
    <property type="term" value="P:carbohydrate catabolic process"/>
    <property type="evidence" value="ECO:0007669"/>
    <property type="project" value="TreeGrafter"/>
</dbReference>
<dbReference type="GO" id="GO:0006018">
    <property type="term" value="P:2-deoxyribose 1-phosphate catabolic process"/>
    <property type="evidence" value="ECO:0007669"/>
    <property type="project" value="UniProtKB-UniRule"/>
</dbReference>
<dbReference type="Gene3D" id="3.20.20.70">
    <property type="entry name" value="Aldolase class I"/>
    <property type="match status" value="1"/>
</dbReference>
<comment type="subcellular location">
    <subcellularLocation>
        <location evidence="6">Cytoplasm</location>
    </subcellularLocation>
</comment>
<gene>
    <name evidence="6" type="primary">deoC</name>
    <name evidence="7" type="ORF">HMPREF3293_00003</name>
</gene>